<reference evidence="2 3" key="1">
    <citation type="submission" date="2024-09" db="EMBL/GenBank/DDBJ databases">
        <authorList>
            <person name="Sun Q."/>
            <person name="Mori K."/>
        </authorList>
    </citation>
    <scope>NUCLEOTIDE SEQUENCE [LARGE SCALE GENOMIC DNA]</scope>
    <source>
        <strain evidence="2 3">NCAIM B.02340</strain>
    </source>
</reference>
<protein>
    <submittedName>
        <fullName evidence="2">GerMN domain-containing protein</fullName>
    </submittedName>
</protein>
<dbReference type="SMART" id="SM00909">
    <property type="entry name" value="Germane"/>
    <property type="match status" value="1"/>
</dbReference>
<organism evidence="2 3">
    <name type="scientific">Thermus composti</name>
    <dbReference type="NCBI Taxonomy" id="532059"/>
    <lineage>
        <taxon>Bacteria</taxon>
        <taxon>Thermotogati</taxon>
        <taxon>Deinococcota</taxon>
        <taxon>Deinococci</taxon>
        <taxon>Thermales</taxon>
        <taxon>Thermaceae</taxon>
        <taxon>Thermus</taxon>
    </lineage>
</organism>
<gene>
    <name evidence="2" type="ORF">ACFFFP_02730</name>
</gene>
<comment type="caution">
    <text evidence="2">The sequence shown here is derived from an EMBL/GenBank/DDBJ whole genome shotgun (WGS) entry which is preliminary data.</text>
</comment>
<name>A0ABV6PZ37_9DEIN</name>
<evidence type="ECO:0000313" key="2">
    <source>
        <dbReference type="EMBL" id="MFC0595097.1"/>
    </source>
</evidence>
<evidence type="ECO:0000313" key="3">
    <source>
        <dbReference type="Proteomes" id="UP001589830"/>
    </source>
</evidence>
<keyword evidence="3" id="KW-1185">Reference proteome</keyword>
<dbReference type="Pfam" id="PF10646">
    <property type="entry name" value="Germane"/>
    <property type="match status" value="1"/>
</dbReference>
<evidence type="ECO:0000259" key="1">
    <source>
        <dbReference type="SMART" id="SM00909"/>
    </source>
</evidence>
<dbReference type="InterPro" id="IPR019606">
    <property type="entry name" value="GerMN"/>
</dbReference>
<dbReference type="RefSeq" id="WP_188845947.1">
    <property type="nucleotide sequence ID" value="NZ_BMPJ01000003.1"/>
</dbReference>
<sequence length="168" mass="18568">MRWRALLTPWNLFGLLVFLLGLWVYVQGTSAPRSQALPLPASEPAQEANQLVLVLYRPNPPQGFLRETETLPLNPGETPEGKALEAWAQKTGSPHPKALYRLGGSLVVDLPRDFARGLDARGEVYRIYSLAYSLLATFPQAQEVRFLVEGAPSPGLAHLDLSKPIRMP</sequence>
<dbReference type="EMBL" id="JBHLTW010000006">
    <property type="protein sequence ID" value="MFC0595097.1"/>
    <property type="molecule type" value="Genomic_DNA"/>
</dbReference>
<accession>A0ABV6PZ37</accession>
<proteinExistence type="predicted"/>
<feature type="domain" description="GerMN" evidence="1">
    <location>
        <begin position="80"/>
        <end position="157"/>
    </location>
</feature>
<dbReference type="Proteomes" id="UP001589830">
    <property type="component" value="Unassembled WGS sequence"/>
</dbReference>